<evidence type="ECO:0000313" key="3">
    <source>
        <dbReference type="Proteomes" id="UP001589568"/>
    </source>
</evidence>
<gene>
    <name evidence="2" type="ORF">ACFFR3_19085</name>
</gene>
<evidence type="ECO:0000256" key="1">
    <source>
        <dbReference type="SAM" id="MobiDB-lite"/>
    </source>
</evidence>
<dbReference type="RefSeq" id="WP_379483547.1">
    <property type="nucleotide sequence ID" value="NZ_JBHMCF010000014.1"/>
</dbReference>
<reference evidence="2 3" key="1">
    <citation type="submission" date="2024-09" db="EMBL/GenBank/DDBJ databases">
        <authorList>
            <person name="Sun Q."/>
            <person name="Mori K."/>
        </authorList>
    </citation>
    <scope>NUCLEOTIDE SEQUENCE [LARGE SCALE GENOMIC DNA]</scope>
    <source>
        <strain evidence="2 3">JCM 3324</strain>
    </source>
</reference>
<sequence>MKHALGSITRRERRFAAAGVIIALTLLLPVVAVAEPGLLPGTGDPAQPGLELALDVERGDSCRDTLPADTPTYVVCRWLNPPQDAAQVATFWAADDGANLKAAQPLPARYVRCNQKTDLSTSSSCKGGETLCEQLPDDDWYQCTDQTTGQTTYERYVNGTRTVRTTPPTTATPKATMTSAPASAEPTATPTASTPLPTISTEPIDPTATATTPTPLPTVSAETTSSAGTGPLAKAVSAARSTTQRLRIWVESDLADDYAAGDPQFTTALNALIAAAKHPGVTGVKFADNLAYTNFTRAQDVTRFLKRASAALRAALPGKRLSIGVVVPELGCGSAKACIQEMRTKAPLATKENVTRYLKTAAVDRVEVSTGLFGRTYARHKVPDPKTGKPTPITPALAARAQWMSIRALEWDTLTQIGAREYGLAHAGATSPWDKATATAQIDARIGTAIAFGIPTITLWGHKTADGDQTYRLLDADLTPNAVWTALTTQRLRGRLAVILDPSSTERGVTTDLTELAKVASDVFILT</sequence>
<accession>A0ABV5NN25</accession>
<evidence type="ECO:0000313" key="2">
    <source>
        <dbReference type="EMBL" id="MFB9471632.1"/>
    </source>
</evidence>
<comment type="caution">
    <text evidence="2">The sequence shown here is derived from an EMBL/GenBank/DDBJ whole genome shotgun (WGS) entry which is preliminary data.</text>
</comment>
<feature type="region of interest" description="Disordered" evidence="1">
    <location>
        <begin position="162"/>
        <end position="232"/>
    </location>
</feature>
<dbReference type="EMBL" id="JBHMCF010000014">
    <property type="protein sequence ID" value="MFB9471632.1"/>
    <property type="molecule type" value="Genomic_DNA"/>
</dbReference>
<dbReference type="Proteomes" id="UP001589568">
    <property type="component" value="Unassembled WGS sequence"/>
</dbReference>
<keyword evidence="3" id="KW-1185">Reference proteome</keyword>
<organism evidence="2 3">
    <name type="scientific">Nonomuraea salmonea</name>
    <dbReference type="NCBI Taxonomy" id="46181"/>
    <lineage>
        <taxon>Bacteria</taxon>
        <taxon>Bacillati</taxon>
        <taxon>Actinomycetota</taxon>
        <taxon>Actinomycetes</taxon>
        <taxon>Streptosporangiales</taxon>
        <taxon>Streptosporangiaceae</taxon>
        <taxon>Nonomuraea</taxon>
    </lineage>
</organism>
<name>A0ABV5NN25_9ACTN</name>
<feature type="compositionally biased region" description="Low complexity" evidence="1">
    <location>
        <begin position="162"/>
        <end position="213"/>
    </location>
</feature>
<protein>
    <submittedName>
        <fullName evidence="2">Uncharacterized protein</fullName>
    </submittedName>
</protein>
<proteinExistence type="predicted"/>